<dbReference type="AlphaFoldDB" id="A0A853CEQ9"/>
<organism evidence="3 4">
    <name type="scientific">Petropleomorpha daqingensis</name>
    <dbReference type="NCBI Taxonomy" id="2026353"/>
    <lineage>
        <taxon>Bacteria</taxon>
        <taxon>Bacillati</taxon>
        <taxon>Actinomycetota</taxon>
        <taxon>Actinomycetes</taxon>
        <taxon>Geodermatophilales</taxon>
        <taxon>Geodermatophilaceae</taxon>
        <taxon>Petropleomorpha</taxon>
    </lineage>
</organism>
<dbReference type="InterPro" id="IPR009045">
    <property type="entry name" value="Zn_M74/Hedgehog-like"/>
</dbReference>
<dbReference type="Gene3D" id="3.30.1380.10">
    <property type="match status" value="1"/>
</dbReference>
<gene>
    <name evidence="3" type="ORF">GGQ55_001924</name>
</gene>
<keyword evidence="3" id="KW-0645">Protease</keyword>
<name>A0A853CEQ9_9ACTN</name>
<dbReference type="RefSeq" id="WP_179716269.1">
    <property type="nucleotide sequence ID" value="NZ_JACBZT010000001.1"/>
</dbReference>
<dbReference type="PANTHER" id="PTHR34385">
    <property type="entry name" value="D-ALANYL-D-ALANINE CARBOXYPEPTIDASE"/>
    <property type="match status" value="1"/>
</dbReference>
<feature type="compositionally biased region" description="Low complexity" evidence="1">
    <location>
        <begin position="48"/>
        <end position="72"/>
    </location>
</feature>
<keyword evidence="3" id="KW-0121">Carboxypeptidase</keyword>
<evidence type="ECO:0000256" key="1">
    <source>
        <dbReference type="SAM" id="MobiDB-lite"/>
    </source>
</evidence>
<dbReference type="Proteomes" id="UP000541969">
    <property type="component" value="Unassembled WGS sequence"/>
</dbReference>
<dbReference type="EC" id="3.4.16.4" evidence="3"/>
<evidence type="ECO:0000259" key="2">
    <source>
        <dbReference type="Pfam" id="PF02557"/>
    </source>
</evidence>
<keyword evidence="4" id="KW-1185">Reference proteome</keyword>
<dbReference type="InterPro" id="IPR003709">
    <property type="entry name" value="VanY-like_core_dom"/>
</dbReference>
<dbReference type="GO" id="GO:0009002">
    <property type="term" value="F:serine-type D-Ala-D-Ala carboxypeptidase activity"/>
    <property type="evidence" value="ECO:0007669"/>
    <property type="project" value="UniProtKB-EC"/>
</dbReference>
<dbReference type="SUPFAM" id="SSF55166">
    <property type="entry name" value="Hedgehog/DD-peptidase"/>
    <property type="match status" value="1"/>
</dbReference>
<dbReference type="InterPro" id="IPR058193">
    <property type="entry name" value="VanY/YodJ_core_dom"/>
</dbReference>
<proteinExistence type="predicted"/>
<evidence type="ECO:0000313" key="3">
    <source>
        <dbReference type="EMBL" id="NYJ05646.1"/>
    </source>
</evidence>
<protein>
    <submittedName>
        <fullName evidence="3">D-alanyl-D-alanine carboxypeptidase</fullName>
        <ecNumber evidence="3">3.4.16.4</ecNumber>
    </submittedName>
</protein>
<dbReference type="CDD" id="cd14852">
    <property type="entry name" value="LD-carboxypeptidase"/>
    <property type="match status" value="1"/>
</dbReference>
<accession>A0A853CEQ9</accession>
<dbReference type="PROSITE" id="PS51318">
    <property type="entry name" value="TAT"/>
    <property type="match status" value="1"/>
</dbReference>
<dbReference type="EMBL" id="JACBZT010000001">
    <property type="protein sequence ID" value="NYJ05646.1"/>
    <property type="molecule type" value="Genomic_DNA"/>
</dbReference>
<feature type="domain" description="D-alanyl-D-alanine carboxypeptidase-like core" evidence="2">
    <location>
        <begin position="119"/>
        <end position="245"/>
    </location>
</feature>
<feature type="region of interest" description="Disordered" evidence="1">
    <location>
        <begin position="34"/>
        <end position="84"/>
    </location>
</feature>
<dbReference type="Pfam" id="PF02557">
    <property type="entry name" value="VanY"/>
    <property type="match status" value="1"/>
</dbReference>
<dbReference type="PANTHER" id="PTHR34385:SF1">
    <property type="entry name" value="PEPTIDOGLYCAN L-ALANYL-D-GLUTAMATE ENDOPEPTIDASE CWLK"/>
    <property type="match status" value="1"/>
</dbReference>
<dbReference type="InterPro" id="IPR006311">
    <property type="entry name" value="TAT_signal"/>
</dbReference>
<comment type="caution">
    <text evidence="3">The sequence shown here is derived from an EMBL/GenBank/DDBJ whole genome shotgun (WGS) entry which is preliminary data.</text>
</comment>
<evidence type="ECO:0000313" key="4">
    <source>
        <dbReference type="Proteomes" id="UP000541969"/>
    </source>
</evidence>
<reference evidence="3 4" key="1">
    <citation type="submission" date="2020-07" db="EMBL/GenBank/DDBJ databases">
        <title>Sequencing the genomes of 1000 actinobacteria strains.</title>
        <authorList>
            <person name="Klenk H.-P."/>
        </authorList>
    </citation>
    <scope>NUCLEOTIDE SEQUENCE [LARGE SCALE GENOMIC DNA]</scope>
    <source>
        <strain evidence="3 4">DSM 104001</strain>
    </source>
</reference>
<keyword evidence="3" id="KW-0378">Hydrolase</keyword>
<dbReference type="InterPro" id="IPR052179">
    <property type="entry name" value="DD-CPase-like"/>
</dbReference>
<sequence>MPSRRRWLVAVGAVVLLLLAGGAVALVVGLGPTGTHSQAADPPPPTTADPTTADPTTADPTTAAPTTTALPSPTGPPPFDRTQNSIDEANSIWVVVDKLRPLNPIDYAPADLVDVGNGHQMRAEAAAALHQMFADAAAQGLRLDVDSAYRSYVYQQNTFASGVARLGEAQALRGIAKPGYSEHQTGLAADIGGGGCEIDPCFATTPQGQWVAQNAYRYGFVIRYPDGAEGVTGYRYEPWHVRYVGVALATEMRTEGVPTLEQFFALPAAPSYAG</sequence>
<dbReference type="GO" id="GO:0006508">
    <property type="term" value="P:proteolysis"/>
    <property type="evidence" value="ECO:0007669"/>
    <property type="project" value="InterPro"/>
</dbReference>